<dbReference type="AlphaFoldDB" id="A0A382G1L7"/>
<feature type="non-terminal residue" evidence="3">
    <location>
        <position position="1"/>
    </location>
</feature>
<evidence type="ECO:0000313" key="3">
    <source>
        <dbReference type="EMBL" id="SVB68494.1"/>
    </source>
</evidence>
<gene>
    <name evidence="3" type="ORF">METZ01_LOCUS221348</name>
</gene>
<proteinExistence type="predicted"/>
<evidence type="ECO:0000259" key="2">
    <source>
        <dbReference type="Pfam" id="PF07705"/>
    </source>
</evidence>
<dbReference type="Pfam" id="PF07705">
    <property type="entry name" value="CARDB"/>
    <property type="match status" value="1"/>
</dbReference>
<evidence type="ECO:0000256" key="1">
    <source>
        <dbReference type="SAM" id="MobiDB-lite"/>
    </source>
</evidence>
<dbReference type="InterPro" id="IPR011635">
    <property type="entry name" value="CARDB"/>
</dbReference>
<dbReference type="EMBL" id="UINC01052774">
    <property type="protein sequence ID" value="SVB68494.1"/>
    <property type="molecule type" value="Genomic_DNA"/>
</dbReference>
<dbReference type="Gene3D" id="2.60.40.10">
    <property type="entry name" value="Immunoglobulins"/>
    <property type="match status" value="1"/>
</dbReference>
<feature type="domain" description="CARDB" evidence="2">
    <location>
        <begin position="143"/>
        <end position="207"/>
    </location>
</feature>
<feature type="non-terminal residue" evidence="3">
    <location>
        <position position="303"/>
    </location>
</feature>
<reference evidence="3" key="1">
    <citation type="submission" date="2018-05" db="EMBL/GenBank/DDBJ databases">
        <authorList>
            <person name="Lanie J.A."/>
            <person name="Ng W.-L."/>
            <person name="Kazmierczak K.M."/>
            <person name="Andrzejewski T.M."/>
            <person name="Davidsen T.M."/>
            <person name="Wayne K.J."/>
            <person name="Tettelin H."/>
            <person name="Glass J.I."/>
            <person name="Rusch D."/>
            <person name="Podicherti R."/>
            <person name="Tsui H.-C.T."/>
            <person name="Winkler M.E."/>
        </authorList>
    </citation>
    <scope>NUCLEOTIDE SEQUENCE</scope>
</reference>
<feature type="region of interest" description="Disordered" evidence="1">
    <location>
        <begin position="274"/>
        <end position="303"/>
    </location>
</feature>
<organism evidence="3">
    <name type="scientific">marine metagenome</name>
    <dbReference type="NCBI Taxonomy" id="408172"/>
    <lineage>
        <taxon>unclassified sequences</taxon>
        <taxon>metagenomes</taxon>
        <taxon>ecological metagenomes</taxon>
    </lineage>
</organism>
<accession>A0A382G1L7</accession>
<protein>
    <recommendedName>
        <fullName evidence="2">CARDB domain-containing protein</fullName>
    </recommendedName>
</protein>
<name>A0A382G1L7_9ZZZZ</name>
<dbReference type="InterPro" id="IPR013783">
    <property type="entry name" value="Ig-like_fold"/>
</dbReference>
<sequence>KISSFRMQVYLDNSTSPEVQSYDFEGNEVYNVPQMNLAYDETRFVTVYWKTSTLAGLHNLTIVAEITNSDFEDKNLTDNTINLSIQVKPRNFQLSVEMPSIPSQIYLNQTLEIMVSALNFGPEICCECPLGVNFENSTNECIGAEISLFIDGELVEIYQTKPLGRVIGEEIRVFYWKPTVPGDYYIEAIIDPDNIIDEFNELDNKASAEVNVVVEEEIVVELPEEEEESSLINEPLVWIPLVVLSVAGLGLFAYSRIGDGGDYFDNYPEQGTNVPSKESGFRYDPVTGKTYDSQTGEVIESGR</sequence>